<dbReference type="STRING" id="869212.Turpa_1708"/>
<accession>I4B4Z9</accession>
<dbReference type="Gene3D" id="2.30.30.40">
    <property type="entry name" value="SH3 Domains"/>
    <property type="match status" value="1"/>
</dbReference>
<name>I4B4Z9_TURPD</name>
<sequence length="255" mass="28501">MTFEIRIGLIARLCRAITVCTFFLGFAVFAQALPLSEKRLAQGKWNAEPNHPGYEYKLSFKKGVAKYIQAIAELDVQAEGRYTIDTGAVVITGFKRTSAGIDGEVPGDLRCTLLRTEESLQYTELLSCQPVVGGNKIDFYDTGAHVKTGAERMVDGVAVIYSPAFKKPTTTLIVRKAPSKSSEALSWNSQKKDGTVEERKNLRKGEKVTVLARTREKLQVDKWNNYWYYVEIDAVDAMGNVPLSERGWVFGEFLK</sequence>
<organism evidence="1 2">
    <name type="scientific">Turneriella parva (strain ATCC BAA-1111 / DSM 21527 / NCTC 11395 / H)</name>
    <name type="common">Leptospira parva</name>
    <dbReference type="NCBI Taxonomy" id="869212"/>
    <lineage>
        <taxon>Bacteria</taxon>
        <taxon>Pseudomonadati</taxon>
        <taxon>Spirochaetota</taxon>
        <taxon>Spirochaetia</taxon>
        <taxon>Leptospirales</taxon>
        <taxon>Leptospiraceae</taxon>
        <taxon>Turneriella</taxon>
    </lineage>
</organism>
<protein>
    <submittedName>
        <fullName evidence="1">Uncharacterized protein</fullName>
    </submittedName>
</protein>
<reference evidence="1 2" key="1">
    <citation type="submission" date="2012-06" db="EMBL/GenBank/DDBJ databases">
        <title>The complete chromosome of genome of Turneriella parva DSM 21527.</title>
        <authorList>
            <consortium name="US DOE Joint Genome Institute (JGI-PGF)"/>
            <person name="Lucas S."/>
            <person name="Han J."/>
            <person name="Lapidus A."/>
            <person name="Bruce D."/>
            <person name="Goodwin L."/>
            <person name="Pitluck S."/>
            <person name="Peters L."/>
            <person name="Kyrpides N."/>
            <person name="Mavromatis K."/>
            <person name="Ivanova N."/>
            <person name="Mikhailova N."/>
            <person name="Chertkov O."/>
            <person name="Detter J.C."/>
            <person name="Tapia R."/>
            <person name="Han C."/>
            <person name="Land M."/>
            <person name="Hauser L."/>
            <person name="Markowitz V."/>
            <person name="Cheng J.-F."/>
            <person name="Hugenholtz P."/>
            <person name="Woyke T."/>
            <person name="Wu D."/>
            <person name="Gronow S."/>
            <person name="Wellnitz S."/>
            <person name="Brambilla E."/>
            <person name="Klenk H.-P."/>
            <person name="Eisen J.A."/>
        </authorList>
    </citation>
    <scope>NUCLEOTIDE SEQUENCE [LARGE SCALE GENOMIC DNA]</scope>
    <source>
        <strain evidence="2">ATCC BAA-1111 / DSM 21527 / NCTC 11395 / H</strain>
    </source>
</reference>
<dbReference type="AlphaFoldDB" id="I4B4Z9"/>
<dbReference type="KEGG" id="tpx:Turpa_1708"/>
<dbReference type="EMBL" id="CP002959">
    <property type="protein sequence ID" value="AFM12356.1"/>
    <property type="molecule type" value="Genomic_DNA"/>
</dbReference>
<gene>
    <name evidence="1" type="ordered locus">Turpa_1708</name>
</gene>
<dbReference type="HOGENOM" id="CLU_1089656_0_0_12"/>
<dbReference type="Proteomes" id="UP000006048">
    <property type="component" value="Chromosome"/>
</dbReference>
<proteinExistence type="predicted"/>
<keyword evidence="2" id="KW-1185">Reference proteome</keyword>
<evidence type="ECO:0000313" key="2">
    <source>
        <dbReference type="Proteomes" id="UP000006048"/>
    </source>
</evidence>
<evidence type="ECO:0000313" key="1">
    <source>
        <dbReference type="EMBL" id="AFM12356.1"/>
    </source>
</evidence>
<dbReference type="OrthoDB" id="325175at2"/>
<dbReference type="RefSeq" id="WP_014802867.1">
    <property type="nucleotide sequence ID" value="NC_018020.1"/>
</dbReference>